<sequence length="425" mass="46343">MATRFLDHDDLLDQVDEREFDRPPAIVCNAHITGLGVARALAAHDVPVIAVDRNGDGVAPSSDAVTVAGEVTYPLDDLDGFCEDMEAIARAVEGEPVAFGCMDEWVHAFADAAPEGVRLPFAEKGVVDRVLDKESLYGIADDLGVPYPETYRIAGIGEGSPDAAHALGTPLDPEDVLDELEFPFVIKPARKREFEEAVGTNVIEVGSGNEYADVIETAREADIRIMAQEKVPIAEGEDCSLASYAPPTGEPLTFLGNPLVRFPRAFGTSCVVERVERPEIEERALSVLLETGYYGISESEFVYDRERKEYVLLDINTRPWKWIGLPVVAGANLPMAAYAQATGVESESTEVTDARWVYLPDYLELLATDESFGDVMSEAQWTALISGAFEESDDLATGVYFPSDPGPTYDVIRTEFGGIEYYCSC</sequence>
<comment type="caution">
    <text evidence="3">The sequence shown here is derived from an EMBL/GenBank/DDBJ whole genome shotgun (WGS) entry which is preliminary data.</text>
</comment>
<dbReference type="InterPro" id="IPR011761">
    <property type="entry name" value="ATP-grasp"/>
</dbReference>
<dbReference type="EMBL" id="LTAZ01000001">
    <property type="protein sequence ID" value="KYH27355.1"/>
    <property type="molecule type" value="Genomic_DNA"/>
</dbReference>
<dbReference type="PATRIC" id="fig|1008153.3.peg.23"/>
<feature type="domain" description="ATP-grasp" evidence="2">
    <location>
        <begin position="137"/>
        <end position="342"/>
    </location>
</feature>
<name>A0A151AIE9_9EURY</name>
<dbReference type="PROSITE" id="PS50975">
    <property type="entry name" value="ATP_GRASP"/>
    <property type="match status" value="1"/>
</dbReference>
<keyword evidence="4" id="KW-1185">Reference proteome</keyword>
<dbReference type="Gene3D" id="3.30.470.20">
    <property type="entry name" value="ATP-grasp fold, B domain"/>
    <property type="match status" value="1"/>
</dbReference>
<protein>
    <recommendedName>
        <fullName evidence="2">ATP-grasp domain-containing protein</fullName>
    </recommendedName>
</protein>
<dbReference type="SUPFAM" id="SSF56059">
    <property type="entry name" value="Glutathione synthetase ATP-binding domain-like"/>
    <property type="match status" value="1"/>
</dbReference>
<dbReference type="GO" id="GO:0005524">
    <property type="term" value="F:ATP binding"/>
    <property type="evidence" value="ECO:0007669"/>
    <property type="project" value="UniProtKB-UniRule"/>
</dbReference>
<evidence type="ECO:0000313" key="4">
    <source>
        <dbReference type="Proteomes" id="UP000075321"/>
    </source>
</evidence>
<gene>
    <name evidence="3" type="ORF">HAPAU_00210</name>
</gene>
<dbReference type="RefSeq" id="WP_066378003.1">
    <property type="nucleotide sequence ID" value="NZ_LTAZ01000001.1"/>
</dbReference>
<dbReference type="GO" id="GO:0046872">
    <property type="term" value="F:metal ion binding"/>
    <property type="evidence" value="ECO:0007669"/>
    <property type="project" value="InterPro"/>
</dbReference>
<dbReference type="Proteomes" id="UP000075321">
    <property type="component" value="Unassembled WGS sequence"/>
</dbReference>
<keyword evidence="1" id="KW-0547">Nucleotide-binding</keyword>
<evidence type="ECO:0000256" key="1">
    <source>
        <dbReference type="PROSITE-ProRule" id="PRU00409"/>
    </source>
</evidence>
<dbReference type="AlphaFoldDB" id="A0A151AIE9"/>
<evidence type="ECO:0000259" key="2">
    <source>
        <dbReference type="PROSITE" id="PS50975"/>
    </source>
</evidence>
<reference evidence="3 4" key="1">
    <citation type="submission" date="2016-02" db="EMBL/GenBank/DDBJ databases">
        <title>Genome sequence of Halalkalicoccus paucihalophilus DSM 24557.</title>
        <authorList>
            <person name="Poehlein A."/>
            <person name="Daniel R."/>
        </authorList>
    </citation>
    <scope>NUCLEOTIDE SEQUENCE [LARGE SCALE GENOMIC DNA]</scope>
    <source>
        <strain evidence="3 4">DSM 24557</strain>
    </source>
</reference>
<proteinExistence type="predicted"/>
<evidence type="ECO:0000313" key="3">
    <source>
        <dbReference type="EMBL" id="KYH27355.1"/>
    </source>
</evidence>
<keyword evidence="1" id="KW-0067">ATP-binding</keyword>
<dbReference type="OrthoDB" id="11959at2157"/>
<organism evidence="3 4">
    <name type="scientific">Halalkalicoccus paucihalophilus</name>
    <dbReference type="NCBI Taxonomy" id="1008153"/>
    <lineage>
        <taxon>Archaea</taxon>
        <taxon>Methanobacteriati</taxon>
        <taxon>Methanobacteriota</taxon>
        <taxon>Stenosarchaea group</taxon>
        <taxon>Halobacteria</taxon>
        <taxon>Halobacteriales</taxon>
        <taxon>Halococcaceae</taxon>
        <taxon>Halalkalicoccus</taxon>
    </lineage>
</organism>
<accession>A0A151AIE9</accession>